<feature type="non-terminal residue" evidence="6">
    <location>
        <position position="1"/>
    </location>
</feature>
<evidence type="ECO:0000256" key="3">
    <source>
        <dbReference type="ARBA" id="ARBA00022827"/>
    </source>
</evidence>
<dbReference type="PROSITE" id="PS51387">
    <property type="entry name" value="FAD_PCMH"/>
    <property type="match status" value="1"/>
</dbReference>
<dbReference type="SUPFAM" id="SSF56176">
    <property type="entry name" value="FAD-binding/transporter-associated domain-like"/>
    <property type="match status" value="1"/>
</dbReference>
<dbReference type="GO" id="GO:0071949">
    <property type="term" value="F:FAD binding"/>
    <property type="evidence" value="ECO:0007669"/>
    <property type="project" value="InterPro"/>
</dbReference>
<evidence type="ECO:0000313" key="7">
    <source>
        <dbReference type="Proteomes" id="UP000800036"/>
    </source>
</evidence>
<dbReference type="InterPro" id="IPR016166">
    <property type="entry name" value="FAD-bd_PCMH"/>
</dbReference>
<dbReference type="Proteomes" id="UP000800036">
    <property type="component" value="Unassembled WGS sequence"/>
</dbReference>
<evidence type="ECO:0000259" key="5">
    <source>
        <dbReference type="PROSITE" id="PS51387"/>
    </source>
</evidence>
<evidence type="ECO:0000256" key="2">
    <source>
        <dbReference type="ARBA" id="ARBA00022630"/>
    </source>
</evidence>
<dbReference type="Pfam" id="PF01565">
    <property type="entry name" value="FAD_binding_4"/>
    <property type="match status" value="1"/>
</dbReference>
<reference evidence="6" key="1">
    <citation type="journal article" date="2020" name="Stud. Mycol.">
        <title>101 Dothideomycetes genomes: a test case for predicting lifestyles and emergence of pathogens.</title>
        <authorList>
            <person name="Haridas S."/>
            <person name="Albert R."/>
            <person name="Binder M."/>
            <person name="Bloem J."/>
            <person name="Labutti K."/>
            <person name="Salamov A."/>
            <person name="Andreopoulos B."/>
            <person name="Baker S."/>
            <person name="Barry K."/>
            <person name="Bills G."/>
            <person name="Bluhm B."/>
            <person name="Cannon C."/>
            <person name="Castanera R."/>
            <person name="Culley D."/>
            <person name="Daum C."/>
            <person name="Ezra D."/>
            <person name="Gonzalez J."/>
            <person name="Henrissat B."/>
            <person name="Kuo A."/>
            <person name="Liang C."/>
            <person name="Lipzen A."/>
            <person name="Lutzoni F."/>
            <person name="Magnuson J."/>
            <person name="Mondo S."/>
            <person name="Nolan M."/>
            <person name="Ohm R."/>
            <person name="Pangilinan J."/>
            <person name="Park H.-J."/>
            <person name="Ramirez L."/>
            <person name="Alfaro M."/>
            <person name="Sun H."/>
            <person name="Tritt A."/>
            <person name="Yoshinaga Y."/>
            <person name="Zwiers L.-H."/>
            <person name="Turgeon B."/>
            <person name="Goodwin S."/>
            <person name="Spatafora J."/>
            <person name="Crous P."/>
            <person name="Grigoriev I."/>
        </authorList>
    </citation>
    <scope>NUCLEOTIDE SEQUENCE</scope>
    <source>
        <strain evidence="6">CBS 107.79</strain>
    </source>
</reference>
<evidence type="ECO:0000256" key="4">
    <source>
        <dbReference type="ARBA" id="ARBA00023002"/>
    </source>
</evidence>
<dbReference type="EMBL" id="ML976657">
    <property type="protein sequence ID" value="KAF1979895.1"/>
    <property type="molecule type" value="Genomic_DNA"/>
</dbReference>
<feature type="domain" description="FAD-binding PCMH-type" evidence="5">
    <location>
        <begin position="10"/>
        <end position="193"/>
    </location>
</feature>
<comment type="similarity">
    <text evidence="1">Belongs to the oxygen-dependent FAD-linked oxidoreductase family.</text>
</comment>
<dbReference type="GO" id="GO:0016491">
    <property type="term" value="F:oxidoreductase activity"/>
    <property type="evidence" value="ECO:0007669"/>
    <property type="project" value="UniProtKB-KW"/>
</dbReference>
<dbReference type="OrthoDB" id="2151789at2759"/>
<keyword evidence="7" id="KW-1185">Reference proteome</keyword>
<protein>
    <submittedName>
        <fullName evidence="6">FAD-binding domain-containing protein</fullName>
    </submittedName>
</protein>
<keyword evidence="2" id="KW-0285">Flavoprotein</keyword>
<dbReference type="PANTHER" id="PTHR42973">
    <property type="entry name" value="BINDING OXIDOREDUCTASE, PUTATIVE (AFU_ORTHOLOGUE AFUA_1G17690)-RELATED"/>
    <property type="match status" value="1"/>
</dbReference>
<organism evidence="6 7">
    <name type="scientific">Bimuria novae-zelandiae CBS 107.79</name>
    <dbReference type="NCBI Taxonomy" id="1447943"/>
    <lineage>
        <taxon>Eukaryota</taxon>
        <taxon>Fungi</taxon>
        <taxon>Dikarya</taxon>
        <taxon>Ascomycota</taxon>
        <taxon>Pezizomycotina</taxon>
        <taxon>Dothideomycetes</taxon>
        <taxon>Pleosporomycetidae</taxon>
        <taxon>Pleosporales</taxon>
        <taxon>Massarineae</taxon>
        <taxon>Didymosphaeriaceae</taxon>
        <taxon>Bimuria</taxon>
    </lineage>
</organism>
<keyword evidence="4" id="KW-0560">Oxidoreductase</keyword>
<name>A0A6A5VSK8_9PLEO</name>
<dbReference type="InterPro" id="IPR006094">
    <property type="entry name" value="Oxid_FAD_bind_N"/>
</dbReference>
<evidence type="ECO:0000313" key="6">
    <source>
        <dbReference type="EMBL" id="KAF1979895.1"/>
    </source>
</evidence>
<dbReference type="PANTHER" id="PTHR42973:SF13">
    <property type="entry name" value="FAD-BINDING PCMH-TYPE DOMAIN-CONTAINING PROTEIN"/>
    <property type="match status" value="1"/>
</dbReference>
<dbReference type="InterPro" id="IPR016169">
    <property type="entry name" value="FAD-bd_PCMH_sub2"/>
</dbReference>
<dbReference type="InterPro" id="IPR036318">
    <property type="entry name" value="FAD-bd_PCMH-like_sf"/>
</dbReference>
<gene>
    <name evidence="6" type="ORF">BU23DRAFT_637454</name>
</gene>
<accession>A0A6A5VSK8</accession>
<dbReference type="InterPro" id="IPR050416">
    <property type="entry name" value="FAD-linked_Oxidoreductase"/>
</dbReference>
<keyword evidence="3" id="KW-0274">FAD</keyword>
<proteinExistence type="inferred from homology"/>
<sequence>LTCCQRSQVACKSPSCIFFPRDSDDVAAVVQLLRNSTDLFAVRSGGHSPLSEWANVNDGVLISMRDIKELTFDANKSEVRSGSGNRWGEIYEFLEPSKRLIVGGRSPTVGFRLLGGLSHLSNEFGLVSSIVIALDVVPVNGTKVVVSESSNPDLFWAFRGGGSNYGTLLEMRESTNLTLLGIVTHPTFRTVPMGQVWGGSIIYSGNKRDFVMAHLMQATFGNVSAKLRRSAQSLNVGA</sequence>
<evidence type="ECO:0000256" key="1">
    <source>
        <dbReference type="ARBA" id="ARBA00005466"/>
    </source>
</evidence>
<dbReference type="AlphaFoldDB" id="A0A6A5VSK8"/>
<dbReference type="Gene3D" id="3.30.465.10">
    <property type="match status" value="1"/>
</dbReference>